<evidence type="ECO:0000256" key="4">
    <source>
        <dbReference type="ARBA" id="ARBA00049534"/>
    </source>
</evidence>
<dbReference type="SUPFAM" id="SSF56601">
    <property type="entry name" value="beta-lactamase/transpeptidase-like"/>
    <property type="match status" value="1"/>
</dbReference>
<reference evidence="5" key="2">
    <citation type="submission" date="2022-01" db="EMBL/GenBank/DDBJ databases">
        <authorList>
            <person name="Zivanovic Y."/>
            <person name="Moreira D."/>
            <person name="Lopez-Garcia P."/>
        </authorList>
    </citation>
    <scope>NUCLEOTIDE SEQUENCE</scope>
    <source>
        <strain evidence="5">G9</strain>
    </source>
</reference>
<organism evidence="5 6">
    <name type="scientific">Candidatus Synechococcus calcipolaris G9</name>
    <dbReference type="NCBI Taxonomy" id="1497997"/>
    <lineage>
        <taxon>Bacteria</taxon>
        <taxon>Bacillati</taxon>
        <taxon>Cyanobacteriota</taxon>
        <taxon>Cyanophyceae</taxon>
        <taxon>Synechococcales</taxon>
        <taxon>Synechococcaceae</taxon>
        <taxon>Synechococcus</taxon>
    </lineage>
</organism>
<dbReference type="EMBL" id="JAKKUT010000002">
    <property type="protein sequence ID" value="MDG2990071.1"/>
    <property type="molecule type" value="Genomic_DNA"/>
</dbReference>
<protein>
    <recommendedName>
        <fullName evidence="2">glutaminase</fullName>
        <ecNumber evidence="2">3.5.1.2</ecNumber>
    </recommendedName>
</protein>
<proteinExistence type="inferred from homology"/>
<evidence type="ECO:0000313" key="6">
    <source>
        <dbReference type="Proteomes" id="UP001154265"/>
    </source>
</evidence>
<evidence type="ECO:0000313" key="5">
    <source>
        <dbReference type="EMBL" id="MDG2990071.1"/>
    </source>
</evidence>
<dbReference type="GO" id="GO:0004359">
    <property type="term" value="F:glutaminase activity"/>
    <property type="evidence" value="ECO:0007669"/>
    <property type="project" value="UniProtKB-EC"/>
</dbReference>
<dbReference type="Gene3D" id="3.40.710.10">
    <property type="entry name" value="DD-peptidase/beta-lactamase superfamily"/>
    <property type="match status" value="1"/>
</dbReference>
<evidence type="ECO:0000256" key="2">
    <source>
        <dbReference type="ARBA" id="ARBA00012918"/>
    </source>
</evidence>
<evidence type="ECO:0000256" key="3">
    <source>
        <dbReference type="ARBA" id="ARBA00022801"/>
    </source>
</evidence>
<keyword evidence="3 5" id="KW-0378">Hydrolase</keyword>
<dbReference type="Pfam" id="PF04960">
    <property type="entry name" value="Glutaminase"/>
    <property type="match status" value="1"/>
</dbReference>
<keyword evidence="6" id="KW-1185">Reference proteome</keyword>
<reference evidence="5" key="1">
    <citation type="journal article" date="2022" name="Genome Biol. Evol.">
        <title>A New Gene Family Diagnostic for Intracellular Biomineralization of Amorphous Ca Carbonates by Cyanobacteria.</title>
        <authorList>
            <person name="Benzerara K."/>
            <person name="Duprat E."/>
            <person name="Bitard-Feildel T."/>
            <person name="Caumes G."/>
            <person name="Cassier-Chauvat C."/>
            <person name="Chauvat F."/>
            <person name="Dezi M."/>
            <person name="Diop S.I."/>
            <person name="Gaschignard G."/>
            <person name="Gorgen S."/>
            <person name="Gugger M."/>
            <person name="Lopez-Garcia P."/>
            <person name="Millet M."/>
            <person name="Skouri-Panet F."/>
            <person name="Moreira D."/>
            <person name="Callebaut I."/>
        </authorList>
    </citation>
    <scope>NUCLEOTIDE SEQUENCE</scope>
    <source>
        <strain evidence="5">G9</strain>
    </source>
</reference>
<name>A0ABT6EWC0_9SYNE</name>
<evidence type="ECO:0000256" key="1">
    <source>
        <dbReference type="ARBA" id="ARBA00011076"/>
    </source>
</evidence>
<comment type="catalytic activity">
    <reaction evidence="4">
        <text>L-glutamine + H2O = L-glutamate + NH4(+)</text>
        <dbReference type="Rhea" id="RHEA:15889"/>
        <dbReference type="ChEBI" id="CHEBI:15377"/>
        <dbReference type="ChEBI" id="CHEBI:28938"/>
        <dbReference type="ChEBI" id="CHEBI:29985"/>
        <dbReference type="ChEBI" id="CHEBI:58359"/>
        <dbReference type="EC" id="3.5.1.2"/>
    </reaction>
</comment>
<dbReference type="InterPro" id="IPR015868">
    <property type="entry name" value="Glutaminase"/>
</dbReference>
<sequence>MPYSEKAVVPVNVGASLVQLTSLTTVQLNPWIQECQALASGGETLERLPPPDRGAVAVNIQTLAGSVHSWGAIAATFPLMSVIKPFLLLYMLHQSSVEDVFSHVGRFPSERPYNSVLQLELDQGFPRNPMINSGAIRLAANLEGKTPRHACDRLAQWLNDQAGCHLSLDRQILHQVHCHPNWQNRALARLLELAGHIQDGEMALEIYNCICCLRGTVTDLARLGLLLAGGQPQIQTRHRQVVNALMFSCGLYERSADYAIDIGLPIKSGVSGAMVGIVPGQGAIASYSPPLDASGNSVFGLCFLRRLSQELQLSPLA</sequence>
<gene>
    <name evidence="5" type="ORF">L3556_03855</name>
</gene>
<dbReference type="Proteomes" id="UP001154265">
    <property type="component" value="Unassembled WGS sequence"/>
</dbReference>
<dbReference type="EC" id="3.5.1.2" evidence="2"/>
<dbReference type="PANTHER" id="PTHR12544">
    <property type="entry name" value="GLUTAMINASE"/>
    <property type="match status" value="1"/>
</dbReference>
<dbReference type="RefSeq" id="WP_277865989.1">
    <property type="nucleotide sequence ID" value="NZ_JAKKUT010000002.1"/>
</dbReference>
<comment type="caution">
    <text evidence="5">The sequence shown here is derived from an EMBL/GenBank/DDBJ whole genome shotgun (WGS) entry which is preliminary data.</text>
</comment>
<dbReference type="InterPro" id="IPR012338">
    <property type="entry name" value="Beta-lactam/transpept-like"/>
</dbReference>
<dbReference type="PANTHER" id="PTHR12544:SF48">
    <property type="entry name" value="GLUTAMINASE 1"/>
    <property type="match status" value="1"/>
</dbReference>
<accession>A0ABT6EWC0</accession>
<comment type="similarity">
    <text evidence="1">Belongs to the glutaminase family.</text>
</comment>